<feature type="domain" description="Nose resistant-to-fluoxetine protein N-terminal" evidence="3">
    <location>
        <begin position="51"/>
        <end position="167"/>
    </location>
</feature>
<feature type="transmembrane region" description="Helical" evidence="1">
    <location>
        <begin position="376"/>
        <end position="398"/>
    </location>
</feature>
<reference evidence="5" key="1">
    <citation type="submission" date="2025-08" db="UniProtKB">
        <authorList>
            <consortium name="RefSeq"/>
        </authorList>
    </citation>
    <scope>IDENTIFICATION</scope>
    <source>
        <tissue evidence="5">Testes</tissue>
    </source>
</reference>
<name>A0ABM0MTF7_SACKO</name>
<accession>A0ABM0MTF7</accession>
<proteinExistence type="predicted"/>
<feature type="chain" id="PRO_5047239546" evidence="2">
    <location>
        <begin position="24"/>
        <end position="647"/>
    </location>
</feature>
<dbReference type="PANTHER" id="PTHR11161">
    <property type="entry name" value="O-ACYLTRANSFERASE"/>
    <property type="match status" value="1"/>
</dbReference>
<keyword evidence="1" id="KW-0812">Transmembrane</keyword>
<protein>
    <submittedName>
        <fullName evidence="5">Nose resistant to fluoxetine protein 6-like</fullName>
    </submittedName>
</protein>
<organism evidence="4 5">
    <name type="scientific">Saccoglossus kowalevskii</name>
    <name type="common">Acorn worm</name>
    <dbReference type="NCBI Taxonomy" id="10224"/>
    <lineage>
        <taxon>Eukaryota</taxon>
        <taxon>Metazoa</taxon>
        <taxon>Hemichordata</taxon>
        <taxon>Enteropneusta</taxon>
        <taxon>Harrimaniidae</taxon>
        <taxon>Saccoglossus</taxon>
    </lineage>
</organism>
<sequence length="647" mass="72222">MAVLSVATLLCLALSCQFFPVNCVIPLSSLIRIHNGLAEHVLTNSSSDPVSEQCLHALGDLFNDTTKLIPIVDSLGKVGAGILDGNTAWLGSFELCRNMTAMQYCYTQLYAVIPMGKKNTILPIEWGLCIVDECSSQDVANGMQLFINATLGFGKLIVDRGSVFCAQDPPKPYSAGFYFTVFLCCLLATLMLIGWCVDIFLRISARIKAGQPLITKTEVYNEDSNDDYTRLQDTPVVHFAALSQDTNFIQEFFLCFAFNRNIARVLDTSQPEKAIRCLHGLRVINNLATGSKVAQELTFQAISNAFFSVDTFFFLRLTPTVAMAILVWMFILPWVGQGPMWFKMLPKPYCEKYWWSTLLYINNFYPDSLTEECLGWTWYLSNDWQFYVISPIILIPLYRSRKVGFIILSCILTASFIVTGTLIGVYDLNIIALGDTPDSLETGPNFTNSVYIKPYCRIAPYLVGMAMGYVLQRLRSKKLKVTVSPMVAAIGWCLATIVALSCVYGLYSTAHGHVLSTAENVIYGTFSRFAWSLTLSWVVFACRYGIGGAVEDFLSHSFWIPLSRLTFCAYLLHPMILDILVFAFATPLHFTINILSFHFVGVTVMSYGAALLLSMSVEYPCGNLEKLLERHLTCCRGKTQDTGSIQN</sequence>
<dbReference type="InterPro" id="IPR002656">
    <property type="entry name" value="Acyl_transf_3_dom"/>
</dbReference>
<evidence type="ECO:0000256" key="2">
    <source>
        <dbReference type="SAM" id="SignalP"/>
    </source>
</evidence>
<dbReference type="GeneID" id="102803133"/>
<dbReference type="Pfam" id="PF20146">
    <property type="entry name" value="NRF"/>
    <property type="match status" value="1"/>
</dbReference>
<dbReference type="SMART" id="SM00703">
    <property type="entry name" value="NRF"/>
    <property type="match status" value="1"/>
</dbReference>
<feature type="signal peptide" evidence="2">
    <location>
        <begin position="1"/>
        <end position="23"/>
    </location>
</feature>
<gene>
    <name evidence="5" type="primary">LOC102803133</name>
</gene>
<evidence type="ECO:0000313" key="4">
    <source>
        <dbReference type="Proteomes" id="UP000694865"/>
    </source>
</evidence>
<feature type="transmembrane region" description="Helical" evidence="1">
    <location>
        <begin position="177"/>
        <end position="201"/>
    </location>
</feature>
<dbReference type="Proteomes" id="UP000694865">
    <property type="component" value="Unplaced"/>
</dbReference>
<keyword evidence="2" id="KW-0732">Signal</keyword>
<dbReference type="Pfam" id="PF01757">
    <property type="entry name" value="Acyl_transf_3"/>
    <property type="match status" value="1"/>
</dbReference>
<feature type="transmembrane region" description="Helical" evidence="1">
    <location>
        <begin position="526"/>
        <end position="546"/>
    </location>
</feature>
<evidence type="ECO:0000313" key="5">
    <source>
        <dbReference type="RefSeq" id="XP_006823298.1"/>
    </source>
</evidence>
<evidence type="ECO:0000259" key="3">
    <source>
        <dbReference type="SMART" id="SM00703"/>
    </source>
</evidence>
<feature type="transmembrane region" description="Helical" evidence="1">
    <location>
        <begin position="592"/>
        <end position="613"/>
    </location>
</feature>
<evidence type="ECO:0000256" key="1">
    <source>
        <dbReference type="SAM" id="Phobius"/>
    </source>
</evidence>
<keyword evidence="1" id="KW-0472">Membrane</keyword>
<keyword evidence="4" id="KW-1185">Reference proteome</keyword>
<dbReference type="RefSeq" id="XP_006823298.1">
    <property type="nucleotide sequence ID" value="XM_006823235.1"/>
</dbReference>
<feature type="transmembrane region" description="Helical" evidence="1">
    <location>
        <begin position="405"/>
        <end position="432"/>
    </location>
</feature>
<dbReference type="InterPro" id="IPR052728">
    <property type="entry name" value="O2_lipid_transport_reg"/>
</dbReference>
<feature type="transmembrane region" description="Helical" evidence="1">
    <location>
        <begin position="567"/>
        <end position="586"/>
    </location>
</feature>
<dbReference type="PANTHER" id="PTHR11161:SF0">
    <property type="entry name" value="O-ACYLTRANSFERASE LIKE PROTEIN"/>
    <property type="match status" value="1"/>
</dbReference>
<feature type="transmembrane region" description="Helical" evidence="1">
    <location>
        <begin position="483"/>
        <end position="506"/>
    </location>
</feature>
<feature type="transmembrane region" description="Helical" evidence="1">
    <location>
        <begin position="313"/>
        <end position="335"/>
    </location>
</feature>
<dbReference type="InterPro" id="IPR006621">
    <property type="entry name" value="Nose-resist-to-fluoxetine_N"/>
</dbReference>
<keyword evidence="1" id="KW-1133">Transmembrane helix</keyword>